<keyword evidence="6" id="KW-0503">Monooxygenase</keyword>
<evidence type="ECO:0000256" key="3">
    <source>
        <dbReference type="ARBA" id="ARBA00022723"/>
    </source>
</evidence>
<keyword evidence="5 6" id="KW-0349">Heme</keyword>
<evidence type="ECO:0000256" key="5">
    <source>
        <dbReference type="PIRSR" id="PIRSR602401-1"/>
    </source>
</evidence>
<evidence type="ECO:0000256" key="2">
    <source>
        <dbReference type="ARBA" id="ARBA00010617"/>
    </source>
</evidence>
<dbReference type="Pfam" id="PF00067">
    <property type="entry name" value="p450"/>
    <property type="match status" value="1"/>
</dbReference>
<dbReference type="EMBL" id="ML975313">
    <property type="protein sequence ID" value="KAF1833757.1"/>
    <property type="molecule type" value="Genomic_DNA"/>
</dbReference>
<dbReference type="Proteomes" id="UP000800040">
    <property type="component" value="Unassembled WGS sequence"/>
</dbReference>
<dbReference type="InterPro" id="IPR002401">
    <property type="entry name" value="Cyt_P450_E_grp-I"/>
</dbReference>
<feature type="signal peptide" evidence="7">
    <location>
        <begin position="1"/>
        <end position="18"/>
    </location>
</feature>
<dbReference type="InterPro" id="IPR017972">
    <property type="entry name" value="Cyt_P450_CS"/>
</dbReference>
<dbReference type="InterPro" id="IPR050121">
    <property type="entry name" value="Cytochrome_P450_monoxygenase"/>
</dbReference>
<dbReference type="GO" id="GO:0020037">
    <property type="term" value="F:heme binding"/>
    <property type="evidence" value="ECO:0007669"/>
    <property type="project" value="InterPro"/>
</dbReference>
<evidence type="ECO:0000256" key="7">
    <source>
        <dbReference type="SAM" id="SignalP"/>
    </source>
</evidence>
<evidence type="ECO:0000256" key="6">
    <source>
        <dbReference type="RuleBase" id="RU000461"/>
    </source>
</evidence>
<dbReference type="InterPro" id="IPR001128">
    <property type="entry name" value="Cyt_P450"/>
</dbReference>
<sequence length="523" mass="59040">MPIPLLLLLLLILPLYYYHYNRTPLHKIPAAHPLAHTTSLWISWIRWRGKENATLRVAHARVGAVVCLGPHELSVNCVRGGVRDVYGFEKGDERGVNWYSFFGNYGGVENMFSTGGNKAHSVRKRMLSYVYSKSHVTTSEALLAQTCTILYERFLPYLASTFSGADPGVLNIYALLSATTMDIVTCYIFGLRAGSNLIDDREQLAWFLDLYNSRRSFNFWPQEFPRLTAFVEKWLGYRLTPKWVDEANGEIEKWTMKMCDNAGAVLVQGVARSEDRPVVYQQLQNSMSRASDKGGDTPLKAQLASEVLDHLAAGFDTSGITLTYVVHELSQNPDMQKRLQRELRSLSPPLVPSSSPTLSDPKTVDALPFLHAVIWETLRLHSAIPGPQPRFTPPHGCRLGPEDASYYVPGGVRVSASAGLLHQNEDVYDRAHEWRPERWLDMEKIGEEKRKDMESRWFWAFGSGGRMCVGSHLAVYQMKYIIAALYSNYSTAIVDDTGIEQTDSYTAPPKSDKLLIRLEKLRV</sequence>
<gene>
    <name evidence="8" type="ORF">BDW02DRAFT_370919</name>
</gene>
<dbReference type="AlphaFoldDB" id="A0A6A5KE95"/>
<dbReference type="GO" id="GO:0016705">
    <property type="term" value="F:oxidoreductase activity, acting on paired donors, with incorporation or reduction of molecular oxygen"/>
    <property type="evidence" value="ECO:0007669"/>
    <property type="project" value="InterPro"/>
</dbReference>
<reference evidence="8" key="1">
    <citation type="submission" date="2020-01" db="EMBL/GenBank/DDBJ databases">
        <authorList>
            <consortium name="DOE Joint Genome Institute"/>
            <person name="Haridas S."/>
            <person name="Albert R."/>
            <person name="Binder M."/>
            <person name="Bloem J."/>
            <person name="Labutti K."/>
            <person name="Salamov A."/>
            <person name="Andreopoulos B."/>
            <person name="Baker S.E."/>
            <person name="Barry K."/>
            <person name="Bills G."/>
            <person name="Bluhm B.H."/>
            <person name="Cannon C."/>
            <person name="Castanera R."/>
            <person name="Culley D.E."/>
            <person name="Daum C."/>
            <person name="Ezra D."/>
            <person name="Gonzalez J.B."/>
            <person name="Henrissat B."/>
            <person name="Kuo A."/>
            <person name="Liang C."/>
            <person name="Lipzen A."/>
            <person name="Lutzoni F."/>
            <person name="Magnuson J."/>
            <person name="Mondo S."/>
            <person name="Nolan M."/>
            <person name="Ohm R."/>
            <person name="Pangilinan J."/>
            <person name="Park H.-J."/>
            <person name="Ramirez L."/>
            <person name="Alfaro M."/>
            <person name="Sun H."/>
            <person name="Tritt A."/>
            <person name="Yoshinaga Y."/>
            <person name="Zwiers L.-H."/>
            <person name="Turgeon B.G."/>
            <person name="Goodwin S.B."/>
            <person name="Spatafora J.W."/>
            <person name="Crous P.W."/>
            <person name="Grigoriev I.V."/>
        </authorList>
    </citation>
    <scope>NUCLEOTIDE SEQUENCE</scope>
    <source>
        <strain evidence="8">P77</strain>
    </source>
</reference>
<protein>
    <submittedName>
        <fullName evidence="8">Cytochrome P450</fullName>
    </submittedName>
</protein>
<dbReference type="Gene3D" id="1.10.630.10">
    <property type="entry name" value="Cytochrome P450"/>
    <property type="match status" value="1"/>
</dbReference>
<evidence type="ECO:0000256" key="1">
    <source>
        <dbReference type="ARBA" id="ARBA00001971"/>
    </source>
</evidence>
<dbReference type="CDD" id="cd11059">
    <property type="entry name" value="CYP_fungal"/>
    <property type="match status" value="1"/>
</dbReference>
<dbReference type="SUPFAM" id="SSF48264">
    <property type="entry name" value="Cytochrome P450"/>
    <property type="match status" value="1"/>
</dbReference>
<dbReference type="PROSITE" id="PS00086">
    <property type="entry name" value="CYTOCHROME_P450"/>
    <property type="match status" value="1"/>
</dbReference>
<dbReference type="PRINTS" id="PR00385">
    <property type="entry name" value="P450"/>
</dbReference>
<organism evidence="8 9">
    <name type="scientific">Decorospora gaudefroyi</name>
    <dbReference type="NCBI Taxonomy" id="184978"/>
    <lineage>
        <taxon>Eukaryota</taxon>
        <taxon>Fungi</taxon>
        <taxon>Dikarya</taxon>
        <taxon>Ascomycota</taxon>
        <taxon>Pezizomycotina</taxon>
        <taxon>Dothideomycetes</taxon>
        <taxon>Pleosporomycetidae</taxon>
        <taxon>Pleosporales</taxon>
        <taxon>Pleosporineae</taxon>
        <taxon>Pleosporaceae</taxon>
        <taxon>Decorospora</taxon>
    </lineage>
</organism>
<dbReference type="PANTHER" id="PTHR24305:SF166">
    <property type="entry name" value="CYTOCHROME P450 12A4, MITOCHONDRIAL-RELATED"/>
    <property type="match status" value="1"/>
</dbReference>
<accession>A0A6A5KE95</accession>
<keyword evidence="9" id="KW-1185">Reference proteome</keyword>
<feature type="chain" id="PRO_5025490104" evidence="7">
    <location>
        <begin position="19"/>
        <end position="523"/>
    </location>
</feature>
<keyword evidence="4 5" id="KW-0408">Iron</keyword>
<keyword evidence="3 5" id="KW-0479">Metal-binding</keyword>
<evidence type="ECO:0000256" key="4">
    <source>
        <dbReference type="ARBA" id="ARBA00023004"/>
    </source>
</evidence>
<dbReference type="PRINTS" id="PR00463">
    <property type="entry name" value="EP450I"/>
</dbReference>
<dbReference type="OrthoDB" id="1470350at2759"/>
<evidence type="ECO:0000313" key="8">
    <source>
        <dbReference type="EMBL" id="KAF1833757.1"/>
    </source>
</evidence>
<name>A0A6A5KE95_9PLEO</name>
<keyword evidence="6" id="KW-0560">Oxidoreductase</keyword>
<feature type="binding site" description="axial binding residue" evidence="5">
    <location>
        <position position="468"/>
    </location>
    <ligand>
        <name>heme</name>
        <dbReference type="ChEBI" id="CHEBI:30413"/>
    </ligand>
    <ligandPart>
        <name>Fe</name>
        <dbReference type="ChEBI" id="CHEBI:18248"/>
    </ligandPart>
</feature>
<evidence type="ECO:0000313" key="9">
    <source>
        <dbReference type="Proteomes" id="UP000800040"/>
    </source>
</evidence>
<dbReference type="PANTHER" id="PTHR24305">
    <property type="entry name" value="CYTOCHROME P450"/>
    <property type="match status" value="1"/>
</dbReference>
<dbReference type="GO" id="GO:0004497">
    <property type="term" value="F:monooxygenase activity"/>
    <property type="evidence" value="ECO:0007669"/>
    <property type="project" value="UniProtKB-KW"/>
</dbReference>
<comment type="cofactor">
    <cofactor evidence="1 5">
        <name>heme</name>
        <dbReference type="ChEBI" id="CHEBI:30413"/>
    </cofactor>
</comment>
<comment type="similarity">
    <text evidence="2 6">Belongs to the cytochrome P450 family.</text>
</comment>
<proteinExistence type="inferred from homology"/>
<dbReference type="GO" id="GO:0005506">
    <property type="term" value="F:iron ion binding"/>
    <property type="evidence" value="ECO:0007669"/>
    <property type="project" value="InterPro"/>
</dbReference>
<dbReference type="InterPro" id="IPR036396">
    <property type="entry name" value="Cyt_P450_sf"/>
</dbReference>
<keyword evidence="7" id="KW-0732">Signal</keyword>